<evidence type="ECO:0000256" key="7">
    <source>
        <dbReference type="ARBA" id="ARBA00023136"/>
    </source>
</evidence>
<evidence type="ECO:0000313" key="11">
    <source>
        <dbReference type="EMBL" id="SDO29206.1"/>
    </source>
</evidence>
<keyword evidence="4 11" id="KW-0808">Transferase</keyword>
<proteinExistence type="predicted"/>
<feature type="domain" description="Phosphoethanolamine transferase N-terminal" evidence="10">
    <location>
        <begin position="54"/>
        <end position="203"/>
    </location>
</feature>
<dbReference type="InterPro" id="IPR000917">
    <property type="entry name" value="Sulfatase_N"/>
</dbReference>
<evidence type="ECO:0000256" key="6">
    <source>
        <dbReference type="ARBA" id="ARBA00022989"/>
    </source>
</evidence>
<dbReference type="RefSeq" id="WP_090181293.1">
    <property type="nucleotide sequence ID" value="NZ_LT629705.1"/>
</dbReference>
<dbReference type="InterPro" id="IPR040423">
    <property type="entry name" value="PEA_transferase"/>
</dbReference>
<evidence type="ECO:0000256" key="2">
    <source>
        <dbReference type="ARBA" id="ARBA00022475"/>
    </source>
</evidence>
<feature type="transmembrane region" description="Helical" evidence="8">
    <location>
        <begin position="12"/>
        <end position="32"/>
    </location>
</feature>
<keyword evidence="5 8" id="KW-0812">Transmembrane</keyword>
<sequence>MLKIKPVRPEWVTLIASAFLLAGFNLVLWQHLFEITASDGKGLVMRVAFGAMVLAAFNIVLTFLAFRRVMKPVLILMFMISAGVAYFMSQYGVLIDTGMLRNFAQTNATEVRDLLSLKLLAYIVLLGVLPSWLLWKIPVNYRRWHRDLLSKALVTVASVAVIGGVALVNYQGLSSLFRNHHELRLMVVPSNYIGASFGYLREQVVSARQPFMKIGEDAQLNASWQAHDGRKSLTVLVVGESARAENFGILGYSRDTTPKLNKEAGLIAYTDVHSCGTETAVSVPCMFSDMNRKDYDASKAKNEEGLLDVLKRAGLDVIWRDNQSGCKGTCDRVTLDDVSNLKDPVLCADSECRDEILLQGLQHFIDNLNKDTVLVLHQMGSHGPEYFKRYPKAFERFTPVCESNALNNCSRDSIVNGYDNTLVYTDHVLSTLIDLLRKNQGKVDTAMLYLSDHGESLGEYNLYLHGTPYMLAPEQQKHVAMLAWFSDNYQKSFSVDTQCLQQGRDKPLSQDNLFHSMLGLLEVNSKVYDKGLDMFAGCRGVADGVLAKK</sequence>
<dbReference type="CDD" id="cd16017">
    <property type="entry name" value="LptA"/>
    <property type="match status" value="1"/>
</dbReference>
<gene>
    <name evidence="11" type="ORF">SAMN04489798_2568</name>
</gene>
<dbReference type="PANTHER" id="PTHR30443">
    <property type="entry name" value="INNER MEMBRANE PROTEIN"/>
    <property type="match status" value="1"/>
</dbReference>
<feature type="transmembrane region" description="Helical" evidence="8">
    <location>
        <begin position="73"/>
        <end position="95"/>
    </location>
</feature>
<evidence type="ECO:0000256" key="8">
    <source>
        <dbReference type="SAM" id="Phobius"/>
    </source>
</evidence>
<dbReference type="InterPro" id="IPR017850">
    <property type="entry name" value="Alkaline_phosphatase_core_sf"/>
</dbReference>
<dbReference type="GO" id="GO:0005886">
    <property type="term" value="C:plasma membrane"/>
    <property type="evidence" value="ECO:0007669"/>
    <property type="project" value="UniProtKB-SubCell"/>
</dbReference>
<evidence type="ECO:0000259" key="10">
    <source>
        <dbReference type="Pfam" id="PF08019"/>
    </source>
</evidence>
<dbReference type="Pfam" id="PF08019">
    <property type="entry name" value="EptA_B_N"/>
    <property type="match status" value="1"/>
</dbReference>
<dbReference type="GO" id="GO:0009244">
    <property type="term" value="P:lipopolysaccharide core region biosynthetic process"/>
    <property type="evidence" value="ECO:0007669"/>
    <property type="project" value="TreeGrafter"/>
</dbReference>
<dbReference type="PANTHER" id="PTHR30443:SF0">
    <property type="entry name" value="PHOSPHOETHANOLAMINE TRANSFERASE EPTA"/>
    <property type="match status" value="1"/>
</dbReference>
<dbReference type="InterPro" id="IPR058130">
    <property type="entry name" value="PEA_transf_C"/>
</dbReference>
<evidence type="ECO:0000313" key="12">
    <source>
        <dbReference type="Proteomes" id="UP000198827"/>
    </source>
</evidence>
<evidence type="ECO:0000256" key="4">
    <source>
        <dbReference type="ARBA" id="ARBA00022679"/>
    </source>
</evidence>
<dbReference type="SUPFAM" id="SSF53649">
    <property type="entry name" value="Alkaline phosphatase-like"/>
    <property type="match status" value="1"/>
</dbReference>
<dbReference type="Pfam" id="PF00884">
    <property type="entry name" value="Sulfatase"/>
    <property type="match status" value="1"/>
</dbReference>
<feature type="domain" description="Sulfatase N-terminal" evidence="9">
    <location>
        <begin position="234"/>
        <end position="522"/>
    </location>
</feature>
<dbReference type="Gene3D" id="3.40.720.10">
    <property type="entry name" value="Alkaline Phosphatase, subunit A"/>
    <property type="match status" value="1"/>
</dbReference>
<keyword evidence="7 8" id="KW-0472">Membrane</keyword>
<feature type="transmembrane region" description="Helical" evidence="8">
    <location>
        <begin position="115"/>
        <end position="136"/>
    </location>
</feature>
<evidence type="ECO:0000256" key="3">
    <source>
        <dbReference type="ARBA" id="ARBA00022519"/>
    </source>
</evidence>
<evidence type="ECO:0000256" key="5">
    <source>
        <dbReference type="ARBA" id="ARBA00022692"/>
    </source>
</evidence>
<dbReference type="AlphaFoldDB" id="A0A1H0ICW6"/>
<dbReference type="OrthoDB" id="9786870at2"/>
<keyword evidence="2" id="KW-1003">Cell membrane</keyword>
<dbReference type="Proteomes" id="UP000198827">
    <property type="component" value="Chromosome I"/>
</dbReference>
<dbReference type="NCBIfam" id="NF028537">
    <property type="entry name" value="P_eth_NH2_trans"/>
    <property type="match status" value="1"/>
</dbReference>
<dbReference type="EMBL" id="LT629705">
    <property type="protein sequence ID" value="SDO29206.1"/>
    <property type="molecule type" value="Genomic_DNA"/>
</dbReference>
<evidence type="ECO:0000259" key="9">
    <source>
        <dbReference type="Pfam" id="PF00884"/>
    </source>
</evidence>
<comment type="subcellular location">
    <subcellularLocation>
        <location evidence="1">Cell inner membrane</location>
        <topology evidence="1">Multi-pass membrane protein</topology>
    </subcellularLocation>
</comment>
<dbReference type="InterPro" id="IPR012549">
    <property type="entry name" value="EptA-like_N"/>
</dbReference>
<name>A0A1H0ICW6_9PSED</name>
<evidence type="ECO:0000256" key="1">
    <source>
        <dbReference type="ARBA" id="ARBA00004429"/>
    </source>
</evidence>
<accession>A0A1H0ICW6</accession>
<feature type="transmembrane region" description="Helical" evidence="8">
    <location>
        <begin position="148"/>
        <end position="170"/>
    </location>
</feature>
<dbReference type="GO" id="GO:0016776">
    <property type="term" value="F:phosphotransferase activity, phosphate group as acceptor"/>
    <property type="evidence" value="ECO:0007669"/>
    <property type="project" value="TreeGrafter"/>
</dbReference>
<keyword evidence="3" id="KW-0997">Cell inner membrane</keyword>
<keyword evidence="6 8" id="KW-1133">Transmembrane helix</keyword>
<reference evidence="11 12" key="1">
    <citation type="submission" date="2016-10" db="EMBL/GenBank/DDBJ databases">
        <authorList>
            <person name="de Groot N.N."/>
        </authorList>
    </citation>
    <scope>NUCLEOTIDE SEQUENCE [LARGE SCALE GENOMIC DNA]</scope>
    <source>
        <strain evidence="11 12">CECT 7543</strain>
    </source>
</reference>
<protein>
    <submittedName>
        <fullName evidence="11">Lipid A ethanolaminephosphotransferase</fullName>
    </submittedName>
</protein>
<organism evidence="11 12">
    <name type="scientific">Pseudomonas arsenicoxydans</name>
    <dbReference type="NCBI Taxonomy" id="702115"/>
    <lineage>
        <taxon>Bacteria</taxon>
        <taxon>Pseudomonadati</taxon>
        <taxon>Pseudomonadota</taxon>
        <taxon>Gammaproteobacteria</taxon>
        <taxon>Pseudomonadales</taxon>
        <taxon>Pseudomonadaceae</taxon>
        <taxon>Pseudomonas</taxon>
    </lineage>
</organism>
<feature type="transmembrane region" description="Helical" evidence="8">
    <location>
        <begin position="44"/>
        <end position="66"/>
    </location>
</feature>